<sequence length="120" mass="12821">MAYCLTKPAHDTGRALVKASQGHAATPVRARQLPELVTAEVVMDGRQNPERMNERVSGASAVRTASVCNEQACISVACLALAASWEKPSSETRSAPNGFMEIVETVMRGSDIKSTVSIEM</sequence>
<reference evidence="1 2" key="1">
    <citation type="submission" date="2017-12" db="EMBL/GenBank/DDBJ databases">
        <authorList>
            <person name="Hurst M.R.H."/>
        </authorList>
    </citation>
    <scope>NUCLEOTIDE SEQUENCE [LARGE SCALE GENOMIC DNA]</scope>
    <source>
        <strain evidence="1 2">SY-3-19</strain>
    </source>
</reference>
<dbReference type="AlphaFoldDB" id="A0A2S7K0N0"/>
<proteinExistence type="predicted"/>
<protein>
    <submittedName>
        <fullName evidence="1">Uncharacterized protein</fullName>
    </submittedName>
</protein>
<name>A0A2S7K0N0_9PROT</name>
<evidence type="ECO:0000313" key="2">
    <source>
        <dbReference type="Proteomes" id="UP000239504"/>
    </source>
</evidence>
<dbReference type="EMBL" id="PJCH01000015">
    <property type="protein sequence ID" value="PQA86059.1"/>
    <property type="molecule type" value="Genomic_DNA"/>
</dbReference>
<evidence type="ECO:0000313" key="1">
    <source>
        <dbReference type="EMBL" id="PQA86059.1"/>
    </source>
</evidence>
<dbReference type="Proteomes" id="UP000239504">
    <property type="component" value="Unassembled WGS sequence"/>
</dbReference>
<comment type="caution">
    <text evidence="1">The sequence shown here is derived from an EMBL/GenBank/DDBJ whole genome shotgun (WGS) entry which is preliminary data.</text>
</comment>
<accession>A0A2S7K0N0</accession>
<keyword evidence="2" id="KW-1185">Reference proteome</keyword>
<gene>
    <name evidence="1" type="ORF">CW354_16930</name>
</gene>
<organism evidence="1 2">
    <name type="scientific">Hyphococcus luteus</name>
    <dbReference type="NCBI Taxonomy" id="2058213"/>
    <lineage>
        <taxon>Bacteria</taxon>
        <taxon>Pseudomonadati</taxon>
        <taxon>Pseudomonadota</taxon>
        <taxon>Alphaproteobacteria</taxon>
        <taxon>Parvularculales</taxon>
        <taxon>Parvularculaceae</taxon>
        <taxon>Hyphococcus</taxon>
    </lineage>
</organism>